<evidence type="ECO:0000256" key="2">
    <source>
        <dbReference type="SAM" id="MobiDB-lite"/>
    </source>
</evidence>
<protein>
    <submittedName>
        <fullName evidence="3">Uncharacterized protein</fullName>
    </submittedName>
</protein>
<dbReference type="RefSeq" id="XP_007513030.1">
    <property type="nucleotide sequence ID" value="XM_007512968.1"/>
</dbReference>
<dbReference type="SUPFAM" id="SSF111038">
    <property type="entry name" value="YjbQ-like"/>
    <property type="match status" value="2"/>
</dbReference>
<dbReference type="eggNOG" id="KOG3267">
    <property type="taxonomic scope" value="Eukaryota"/>
</dbReference>
<dbReference type="GeneID" id="19015538"/>
<evidence type="ECO:0000313" key="3">
    <source>
        <dbReference type="EMBL" id="CCO16588.1"/>
    </source>
</evidence>
<evidence type="ECO:0000313" key="4">
    <source>
        <dbReference type="Proteomes" id="UP000198341"/>
    </source>
</evidence>
<proteinExistence type="inferred from homology"/>
<dbReference type="InterPro" id="IPR001602">
    <property type="entry name" value="UPF0047_YjbQ-like"/>
</dbReference>
<reference evidence="3 4" key="1">
    <citation type="submission" date="2011-10" db="EMBL/GenBank/DDBJ databases">
        <authorList>
            <person name="Genoscope - CEA"/>
        </authorList>
    </citation>
    <scope>NUCLEOTIDE SEQUENCE [LARGE SCALE GENOMIC DNA]</scope>
    <source>
        <strain evidence="3 4">RCC 1105</strain>
    </source>
</reference>
<dbReference type="Pfam" id="PF01894">
    <property type="entry name" value="YjbQ"/>
    <property type="match status" value="1"/>
</dbReference>
<dbReference type="PANTHER" id="PTHR30615:SF8">
    <property type="entry name" value="UPF0047 PROTEIN C4A8.02C"/>
    <property type="match status" value="1"/>
</dbReference>
<feature type="region of interest" description="Disordered" evidence="2">
    <location>
        <begin position="1"/>
        <end position="20"/>
    </location>
</feature>
<comment type="similarity">
    <text evidence="1">Belongs to the UPF0047 family.</text>
</comment>
<dbReference type="InterPro" id="IPR035917">
    <property type="entry name" value="YjbQ-like_sf"/>
</dbReference>
<dbReference type="PROSITE" id="PS01314">
    <property type="entry name" value="UPF0047"/>
    <property type="match status" value="1"/>
</dbReference>
<accession>K8F4X6</accession>
<dbReference type="Gene3D" id="2.60.120.460">
    <property type="entry name" value="YjbQ-like"/>
    <property type="match status" value="2"/>
</dbReference>
<dbReference type="PANTHER" id="PTHR30615">
    <property type="entry name" value="UNCHARACTERIZED PROTEIN YJBQ-RELATED"/>
    <property type="match status" value="1"/>
</dbReference>
<keyword evidence="4" id="KW-1185">Reference proteome</keyword>
<name>K8F4X6_9CHLO</name>
<gene>
    <name evidence="3" type="ORF">Bathy05g00340</name>
</gene>
<dbReference type="KEGG" id="bpg:Bathy05g00340"/>
<dbReference type="OrthoDB" id="10255963at2759"/>
<dbReference type="NCBIfam" id="TIGR00149">
    <property type="entry name" value="TIGR00149_YjbQ"/>
    <property type="match status" value="1"/>
</dbReference>
<sequence>MMMSMSMSMSMSPQQTTETTETTTKYFNLSPPPRKRGAFLFTNTFTKETREIMQNYATAVCHVCLVDRTSSESCALTINENCDPSVRTDLMRAFEEIEFNATCMKRSISVPVLSGGVAFGTWQGVYICQFKSDANEDESKVGVKVTVKASEFEKTKRGEFVAPKRGCHDATERIQNCVDITDVKAGLLNVLIKHTSASLTVNDARRAEELEKGLNELIPESWNDSFLEHTMEGPDDCPAHIKATILGETMNVPIRDGKLALSENEQILLCEHRNVGGYGGGFRREFIASVNEAKAQEVLKFKKKTTKQSVVNVSEAVRDFVTKAEDETIELVHVFSPKGGVFLSTAEDAEAFVDHVDSKVGSNAALKSSVFGASEMLVVEDGDGQKMFAGEGCLECFVVSGGDEEEVVEVVFTAL</sequence>
<dbReference type="Proteomes" id="UP000198341">
    <property type="component" value="Chromosome 5"/>
</dbReference>
<dbReference type="AlphaFoldDB" id="K8F4X6"/>
<evidence type="ECO:0000256" key="1">
    <source>
        <dbReference type="ARBA" id="ARBA00005534"/>
    </source>
</evidence>
<dbReference type="EMBL" id="FO082274">
    <property type="protein sequence ID" value="CCO16588.1"/>
    <property type="molecule type" value="Genomic_DNA"/>
</dbReference>
<organism evidence="3 4">
    <name type="scientific">Bathycoccus prasinos</name>
    <dbReference type="NCBI Taxonomy" id="41875"/>
    <lineage>
        <taxon>Eukaryota</taxon>
        <taxon>Viridiplantae</taxon>
        <taxon>Chlorophyta</taxon>
        <taxon>Mamiellophyceae</taxon>
        <taxon>Mamiellales</taxon>
        <taxon>Bathycoccaceae</taxon>
        <taxon>Bathycoccus</taxon>
    </lineage>
</organism>